<dbReference type="GO" id="GO:0004252">
    <property type="term" value="F:serine-type endopeptidase activity"/>
    <property type="evidence" value="ECO:0007669"/>
    <property type="project" value="UniProtKB-UniRule"/>
</dbReference>
<keyword evidence="10" id="KW-0597">Phosphoprotein</keyword>
<evidence type="ECO:0000256" key="10">
    <source>
        <dbReference type="PROSITE-ProRule" id="PRU00169"/>
    </source>
</evidence>
<keyword evidence="4 11" id="KW-0720">Serine protease</keyword>
<dbReference type="SUPFAM" id="SSF52172">
    <property type="entry name" value="CheY-like"/>
    <property type="match status" value="1"/>
</dbReference>
<feature type="active site" evidence="8 11">
    <location>
        <position position="634"/>
    </location>
</feature>
<feature type="active site" evidence="8 11">
    <location>
        <position position="591"/>
    </location>
</feature>
<keyword evidence="3 11" id="KW-0378">Hydrolase</keyword>
<dbReference type="AlphaFoldDB" id="A0A1T4XDP4"/>
<dbReference type="RefSeq" id="WP_078717611.1">
    <property type="nucleotide sequence ID" value="NZ_FUYC01000010.1"/>
</dbReference>
<sequence>MLGWFGKKQSQPPAGTRQERSKKPKEVPKTVTPSAHDSLRERVESAGLPTEPLEAALAECDRLDAMDPASPEYSISWNYLEYILSLPWDKTTRDDLDILRAEEVLNARHHGLQRVKDRILEFLAVKSLRGVHTPRILLVDDEQIARENLSIVFEADGYEVQAVGNGLEAVAAMEKKPADVVVSDLKMEGMDGMELLQVLRQRWPDTKVIMLTGYATVKTAVAAMRRGADQYLGKPVNLTKLRQYVSDLYKQSLRAQHLHGPVLCFTGPPGLGKTSIGKAIAEAMGRKFFRLSLAGLRDEAELRGHRRTYVGAMPGRILQGIRKVQSKNPVILLDEVDKAIQNFQGDATAVLLEMLDPEQNHAFVDNYMGLPFDLSGVLFICTANTVERLPAPLRDRLEVIEFSSYTPQEKRYIAANHLVPDQLAQHGLDDRLVTLSPAAVELIVGGYTREAGLRGLRQQLASLCRKLARRVLTNGKDQAVSVDVDTVVQLLGPPPFAATAAQANPKVGLATSLVWTENGGEIIFVEAAAMHGNKQLFLTGSLGEILRESAQTALSYIRSHAREYAIDPIFYSTADIHVHIPAGAVSKEGPSAGMAITLALLSLLTGRPARQDVASTGELSLLGEVLPVGGIREKLMAAQVSGLSVVILPQGCAPRVQSLGKDVVGNLDIRFVSTINEAADIALCDTAIPDRTA</sequence>
<evidence type="ECO:0000256" key="9">
    <source>
        <dbReference type="PIRSR" id="PIRSR001174-2"/>
    </source>
</evidence>
<evidence type="ECO:0000256" key="5">
    <source>
        <dbReference type="ARBA" id="ARBA00022840"/>
    </source>
</evidence>
<dbReference type="InterPro" id="IPR054594">
    <property type="entry name" value="Lon_lid"/>
</dbReference>
<dbReference type="PIRSF" id="PIRSF001174">
    <property type="entry name" value="Lon_proteas"/>
    <property type="match status" value="1"/>
</dbReference>
<feature type="region of interest" description="Disordered" evidence="12">
    <location>
        <begin position="1"/>
        <end position="46"/>
    </location>
</feature>
<dbReference type="FunFam" id="3.40.50.300:FF:000021">
    <property type="entry name" value="Lon protease homolog"/>
    <property type="match status" value="1"/>
</dbReference>
<evidence type="ECO:0000313" key="15">
    <source>
        <dbReference type="EMBL" id="SKA87589.1"/>
    </source>
</evidence>
<dbReference type="InterPro" id="IPR008269">
    <property type="entry name" value="Lon_proteolytic"/>
</dbReference>
<evidence type="ECO:0000256" key="7">
    <source>
        <dbReference type="ARBA" id="ARBA00066743"/>
    </source>
</evidence>
<dbReference type="InterPro" id="IPR003593">
    <property type="entry name" value="AAA+_ATPase"/>
</dbReference>
<dbReference type="InterPro" id="IPR027065">
    <property type="entry name" value="Lon_Prtase"/>
</dbReference>
<dbReference type="SUPFAM" id="SSF52540">
    <property type="entry name" value="P-loop containing nucleoside triphosphate hydrolases"/>
    <property type="match status" value="1"/>
</dbReference>
<dbReference type="PANTHER" id="PTHR10046">
    <property type="entry name" value="ATP DEPENDENT LON PROTEASE FAMILY MEMBER"/>
    <property type="match status" value="1"/>
</dbReference>
<reference evidence="15 16" key="1">
    <citation type="submission" date="2017-02" db="EMBL/GenBank/DDBJ databases">
        <authorList>
            <person name="Peterson S.W."/>
        </authorList>
    </citation>
    <scope>NUCLEOTIDE SEQUENCE [LARGE SCALE GENOMIC DNA]</scope>
    <source>
        <strain evidence="15 16">DSM 16080</strain>
    </source>
</reference>
<feature type="domain" description="Lon proteolytic" evidence="14">
    <location>
        <begin position="504"/>
        <end position="685"/>
    </location>
</feature>
<dbReference type="Gene3D" id="1.20.5.5270">
    <property type="match status" value="1"/>
</dbReference>
<evidence type="ECO:0000259" key="14">
    <source>
        <dbReference type="PROSITE" id="PS51786"/>
    </source>
</evidence>
<feature type="binding site" evidence="9">
    <location>
        <begin position="267"/>
        <end position="274"/>
    </location>
    <ligand>
        <name>ATP</name>
        <dbReference type="ChEBI" id="CHEBI:30616"/>
    </ligand>
</feature>
<dbReference type="Gene3D" id="3.40.50.300">
    <property type="entry name" value="P-loop containing nucleotide triphosphate hydrolases"/>
    <property type="match status" value="1"/>
</dbReference>
<dbReference type="GO" id="GO:0006508">
    <property type="term" value="P:proteolysis"/>
    <property type="evidence" value="ECO:0007669"/>
    <property type="project" value="UniProtKB-KW"/>
</dbReference>
<evidence type="ECO:0000256" key="8">
    <source>
        <dbReference type="PIRSR" id="PIRSR001174-1"/>
    </source>
</evidence>
<dbReference type="EC" id="3.4.21.53" evidence="7 11"/>
<dbReference type="Pfam" id="PF05362">
    <property type="entry name" value="Lon_C"/>
    <property type="match status" value="1"/>
</dbReference>
<keyword evidence="1 11" id="KW-0645">Protease</keyword>
<dbReference type="InterPro" id="IPR014721">
    <property type="entry name" value="Ribsml_uS5_D2-typ_fold_subgr"/>
</dbReference>
<evidence type="ECO:0000256" key="4">
    <source>
        <dbReference type="ARBA" id="ARBA00022825"/>
    </source>
</evidence>
<dbReference type="SUPFAM" id="SSF54211">
    <property type="entry name" value="Ribosomal protein S5 domain 2-like"/>
    <property type="match status" value="1"/>
</dbReference>
<dbReference type="PRINTS" id="PR00830">
    <property type="entry name" value="ENDOLAPTASE"/>
</dbReference>
<feature type="domain" description="Response regulatory" evidence="13">
    <location>
        <begin position="135"/>
        <end position="249"/>
    </location>
</feature>
<protein>
    <recommendedName>
        <fullName evidence="7 11">endopeptidase La</fullName>
        <ecNumber evidence="7 11">3.4.21.53</ecNumber>
    </recommendedName>
</protein>
<feature type="compositionally biased region" description="Basic and acidic residues" evidence="12">
    <location>
        <begin position="17"/>
        <end position="28"/>
    </location>
</feature>
<dbReference type="STRING" id="1121449.SAMN02745704_02056"/>
<dbReference type="InterPro" id="IPR011006">
    <property type="entry name" value="CheY-like_superfamily"/>
</dbReference>
<dbReference type="SMART" id="SM00448">
    <property type="entry name" value="REC"/>
    <property type="match status" value="1"/>
</dbReference>
<evidence type="ECO:0000259" key="13">
    <source>
        <dbReference type="PROSITE" id="PS50110"/>
    </source>
</evidence>
<dbReference type="Gene3D" id="3.40.50.2300">
    <property type="match status" value="1"/>
</dbReference>
<name>A0A1T4XDP4_9BACT</name>
<evidence type="ECO:0000256" key="3">
    <source>
        <dbReference type="ARBA" id="ARBA00022801"/>
    </source>
</evidence>
<keyword evidence="2 9" id="KW-0547">Nucleotide-binding</keyword>
<dbReference type="InterPro" id="IPR001789">
    <property type="entry name" value="Sig_transdc_resp-reg_receiver"/>
</dbReference>
<evidence type="ECO:0000256" key="6">
    <source>
        <dbReference type="ARBA" id="ARBA00050665"/>
    </source>
</evidence>
<dbReference type="SMART" id="SM00382">
    <property type="entry name" value="AAA"/>
    <property type="match status" value="1"/>
</dbReference>
<dbReference type="InterPro" id="IPR004815">
    <property type="entry name" value="Lon_bac/euk-typ"/>
</dbReference>
<dbReference type="OrthoDB" id="9803599at2"/>
<evidence type="ECO:0000256" key="11">
    <source>
        <dbReference type="PROSITE-ProRule" id="PRU01122"/>
    </source>
</evidence>
<dbReference type="GO" id="GO:0016887">
    <property type="term" value="F:ATP hydrolysis activity"/>
    <property type="evidence" value="ECO:0007669"/>
    <property type="project" value="InterPro"/>
</dbReference>
<dbReference type="GO" id="GO:0004176">
    <property type="term" value="F:ATP-dependent peptidase activity"/>
    <property type="evidence" value="ECO:0007669"/>
    <property type="project" value="UniProtKB-UniRule"/>
</dbReference>
<dbReference type="PROSITE" id="PS51786">
    <property type="entry name" value="LON_PROTEOLYTIC"/>
    <property type="match status" value="1"/>
</dbReference>
<dbReference type="GO" id="GO:0000160">
    <property type="term" value="P:phosphorelay signal transduction system"/>
    <property type="evidence" value="ECO:0007669"/>
    <property type="project" value="InterPro"/>
</dbReference>
<dbReference type="InterPro" id="IPR027417">
    <property type="entry name" value="P-loop_NTPase"/>
</dbReference>
<dbReference type="Gene3D" id="3.30.230.10">
    <property type="match status" value="1"/>
</dbReference>
<feature type="modified residue" description="4-aspartylphosphate" evidence="10">
    <location>
        <position position="184"/>
    </location>
</feature>
<evidence type="ECO:0000256" key="1">
    <source>
        <dbReference type="ARBA" id="ARBA00022670"/>
    </source>
</evidence>
<dbReference type="Gene3D" id="1.10.8.60">
    <property type="match status" value="1"/>
</dbReference>
<dbReference type="PROSITE" id="PS50110">
    <property type="entry name" value="RESPONSE_REGULATORY"/>
    <property type="match status" value="1"/>
</dbReference>
<evidence type="ECO:0000256" key="12">
    <source>
        <dbReference type="SAM" id="MobiDB-lite"/>
    </source>
</evidence>
<dbReference type="GO" id="GO:0005524">
    <property type="term" value="F:ATP binding"/>
    <property type="evidence" value="ECO:0007669"/>
    <property type="project" value="UniProtKB-KW"/>
</dbReference>
<accession>A0A1T4XDP4</accession>
<gene>
    <name evidence="15" type="ORF">SAMN02745704_02056</name>
</gene>
<comment type="catalytic activity">
    <reaction evidence="6 11">
        <text>Hydrolysis of proteins in presence of ATP.</text>
        <dbReference type="EC" id="3.4.21.53"/>
    </reaction>
</comment>
<keyword evidence="5 9" id="KW-0067">ATP-binding</keyword>
<dbReference type="InterPro" id="IPR003959">
    <property type="entry name" value="ATPase_AAA_core"/>
</dbReference>
<dbReference type="InterPro" id="IPR020568">
    <property type="entry name" value="Ribosomal_Su5_D2-typ_SF"/>
</dbReference>
<evidence type="ECO:0000256" key="2">
    <source>
        <dbReference type="ARBA" id="ARBA00022741"/>
    </source>
</evidence>
<dbReference type="Pfam" id="PF00004">
    <property type="entry name" value="AAA"/>
    <property type="match status" value="1"/>
</dbReference>
<dbReference type="EMBL" id="FUYC01000010">
    <property type="protein sequence ID" value="SKA87589.1"/>
    <property type="molecule type" value="Genomic_DNA"/>
</dbReference>
<dbReference type="Pfam" id="PF00072">
    <property type="entry name" value="Response_reg"/>
    <property type="match status" value="1"/>
</dbReference>
<dbReference type="GO" id="GO:0030163">
    <property type="term" value="P:protein catabolic process"/>
    <property type="evidence" value="ECO:0007669"/>
    <property type="project" value="InterPro"/>
</dbReference>
<proteinExistence type="inferred from homology"/>
<dbReference type="Pfam" id="PF22667">
    <property type="entry name" value="Lon_lid"/>
    <property type="match status" value="1"/>
</dbReference>
<evidence type="ECO:0000313" key="16">
    <source>
        <dbReference type="Proteomes" id="UP000190027"/>
    </source>
</evidence>
<organism evidence="15 16">
    <name type="scientific">Paucidesulfovibrio gracilis DSM 16080</name>
    <dbReference type="NCBI Taxonomy" id="1121449"/>
    <lineage>
        <taxon>Bacteria</taxon>
        <taxon>Pseudomonadati</taxon>
        <taxon>Thermodesulfobacteriota</taxon>
        <taxon>Desulfovibrionia</taxon>
        <taxon>Desulfovibrionales</taxon>
        <taxon>Desulfovibrionaceae</taxon>
        <taxon>Paucidesulfovibrio</taxon>
    </lineage>
</organism>
<dbReference type="Proteomes" id="UP000190027">
    <property type="component" value="Unassembled WGS sequence"/>
</dbReference>
<keyword evidence="16" id="KW-1185">Reference proteome</keyword>
<comment type="similarity">
    <text evidence="11">Belongs to the peptidase S16 family.</text>
</comment>